<comment type="caution">
    <text evidence="2">The sequence shown here is derived from an EMBL/GenBank/DDBJ whole genome shotgun (WGS) entry which is preliminary data.</text>
</comment>
<dbReference type="AlphaFoldDB" id="A0A813FDZ2"/>
<organism evidence="2 3">
    <name type="scientific">Polarella glacialis</name>
    <name type="common">Dinoflagellate</name>
    <dbReference type="NCBI Taxonomy" id="89957"/>
    <lineage>
        <taxon>Eukaryota</taxon>
        <taxon>Sar</taxon>
        <taxon>Alveolata</taxon>
        <taxon>Dinophyceae</taxon>
        <taxon>Suessiales</taxon>
        <taxon>Suessiaceae</taxon>
        <taxon>Polarella</taxon>
    </lineage>
</organism>
<reference evidence="2" key="1">
    <citation type="submission" date="2021-02" db="EMBL/GenBank/DDBJ databases">
        <authorList>
            <person name="Dougan E. K."/>
            <person name="Rhodes N."/>
            <person name="Thang M."/>
            <person name="Chan C."/>
        </authorList>
    </citation>
    <scope>NUCLEOTIDE SEQUENCE</scope>
</reference>
<feature type="chain" id="PRO_5032521619" evidence="1">
    <location>
        <begin position="25"/>
        <end position="64"/>
    </location>
</feature>
<feature type="non-terminal residue" evidence="2">
    <location>
        <position position="64"/>
    </location>
</feature>
<name>A0A813FDZ2_POLGL</name>
<sequence length="64" mass="6722">FDASSSRKSLKTLLVLSGCTLTLSVRGTGGGKRGKVATVTIENMDAEPTDQKVSIDLLNAVNQQ</sequence>
<dbReference type="Proteomes" id="UP000654075">
    <property type="component" value="Unassembled WGS sequence"/>
</dbReference>
<dbReference type="EMBL" id="CAJNNV010023650">
    <property type="protein sequence ID" value="CAE8608724.1"/>
    <property type="molecule type" value="Genomic_DNA"/>
</dbReference>
<feature type="non-terminal residue" evidence="2">
    <location>
        <position position="1"/>
    </location>
</feature>
<keyword evidence="3" id="KW-1185">Reference proteome</keyword>
<accession>A0A813FDZ2</accession>
<proteinExistence type="predicted"/>
<protein>
    <submittedName>
        <fullName evidence="2">Uncharacterized protein</fullName>
    </submittedName>
</protein>
<gene>
    <name evidence="2" type="ORF">PGLA1383_LOCUS26568</name>
</gene>
<evidence type="ECO:0000313" key="3">
    <source>
        <dbReference type="Proteomes" id="UP000654075"/>
    </source>
</evidence>
<keyword evidence="1" id="KW-0732">Signal</keyword>
<evidence type="ECO:0000256" key="1">
    <source>
        <dbReference type="SAM" id="SignalP"/>
    </source>
</evidence>
<feature type="signal peptide" evidence="1">
    <location>
        <begin position="1"/>
        <end position="24"/>
    </location>
</feature>
<evidence type="ECO:0000313" key="2">
    <source>
        <dbReference type="EMBL" id="CAE8608724.1"/>
    </source>
</evidence>